<accession>A0ABQ8HE02</accession>
<dbReference type="InterPro" id="IPR036529">
    <property type="entry name" value="KIX_dom_sf"/>
</dbReference>
<dbReference type="InterPro" id="IPR044661">
    <property type="entry name" value="MED15a/b/c-like"/>
</dbReference>
<comment type="caution">
    <text evidence="5">The sequence shown here is derived from an EMBL/GenBank/DDBJ whole genome shotgun (WGS) entry which is preliminary data.</text>
</comment>
<sequence>MDDNNCETAKTNEPKSETSDWRAEFTPHVRRKYLEKILDTLKKGVSSSNPNTSYRMVRYSQNLEEKAFHDATSKDDYIHTITGEIMRLIQKSRHHIVAASSSNPDLTQTSMVVDADQNSRLQNVCEVSCDFAGNPVRQGIQSGISASSRREIPGIQSPQKVVYQQHQQQELQHQLLKHKVHQSNICSSPIERDILNNSHHQQQQHIISQPSQLPTESQKSLSMEQSNATVYQLNQLLGQENTVEQQQLSSCWKKMPNSMQQPVGLQKSVESAATSKLANTAECHDQAYQKLQSMREECLPQLKNFCKMLDVQRQKAQGLEMAENYKKKMMAVDKLIKFLSMHQNDIVRLPKKTFEYYQEMILKSVKVFQQEKSACVRKHAQLCQPSDGQSQVFQLQELGNRKLQCASADSTLTSTPGDSFSLSSMQQGILSSQPQMHAARSVGQNIVDAQQENLFCNTSVNGVDSDINSPQQSSTNSPYQQQKQQVKHQMTQPQQTQQKMQQLTVDTQNGILNQSVAAASSGISKSCLHIKSTNPDGSQQSSTKQPLKRLLNAVESLSPKSLSDSVSEIGSVMNLIDMLAGTACDYSRAAVGEDLTSEPRCRLQAGTSLCKTNYPNQSTDQIFDLLESTATYRIKRQRIEPVNALLDEIRCINQLMVETVIDLDPTEDTTTGDAGEGTTVRCTYRAVAFNENLRMHYASKMLPVLSLRLLVRADYPNSSPIILDGLNVGWSESKESADLTAKTRLRFNGSLRQLSVPMSLSEMAKTWDVCARAVFREFAQQVGGECFSSRFGTWENRVSA</sequence>
<dbReference type="SUPFAM" id="SSF47040">
    <property type="entry name" value="Kix domain of CBP (creb binding protein)"/>
    <property type="match status" value="1"/>
</dbReference>
<evidence type="ECO:0000259" key="4">
    <source>
        <dbReference type="Pfam" id="PF16987"/>
    </source>
</evidence>
<protein>
    <recommendedName>
        <fullName evidence="4">Mediator complex subunit 15 KIX domain-containing protein</fullName>
    </recommendedName>
</protein>
<evidence type="ECO:0000313" key="6">
    <source>
        <dbReference type="Proteomes" id="UP000827721"/>
    </source>
</evidence>
<reference evidence="5 6" key="1">
    <citation type="submission" date="2021-02" db="EMBL/GenBank/DDBJ databases">
        <title>Plant Genome Project.</title>
        <authorList>
            <person name="Zhang R.-G."/>
        </authorList>
    </citation>
    <scope>NUCLEOTIDE SEQUENCE [LARGE SCALE GENOMIC DNA]</scope>
    <source>
        <tissue evidence="5">Leaves</tissue>
    </source>
</reference>
<feature type="compositionally biased region" description="Basic and acidic residues" evidence="3">
    <location>
        <begin position="10"/>
        <end position="21"/>
    </location>
</feature>
<dbReference type="Gene3D" id="1.10.246.20">
    <property type="entry name" value="Coactivator CBP, KIX domain"/>
    <property type="match status" value="1"/>
</dbReference>
<evidence type="ECO:0000256" key="2">
    <source>
        <dbReference type="ARBA" id="ARBA00023242"/>
    </source>
</evidence>
<keyword evidence="2" id="KW-0539">Nucleus</keyword>
<proteinExistence type="predicted"/>
<comment type="subcellular location">
    <subcellularLocation>
        <location evidence="1">Nucleus</location>
    </subcellularLocation>
</comment>
<gene>
    <name evidence="5" type="ORF">JRO89_XS11G0001300</name>
</gene>
<feature type="region of interest" description="Disordered" evidence="3">
    <location>
        <begin position="460"/>
        <end position="502"/>
    </location>
</feature>
<keyword evidence="6" id="KW-1185">Reference proteome</keyword>
<dbReference type="EMBL" id="JAFEMO010000011">
    <property type="protein sequence ID" value="KAH7556834.1"/>
    <property type="molecule type" value="Genomic_DNA"/>
</dbReference>
<name>A0ABQ8HE02_9ROSI</name>
<evidence type="ECO:0000313" key="5">
    <source>
        <dbReference type="EMBL" id="KAH7556834.1"/>
    </source>
</evidence>
<feature type="compositionally biased region" description="Low complexity" evidence="3">
    <location>
        <begin position="480"/>
        <end position="502"/>
    </location>
</feature>
<dbReference type="Pfam" id="PF16987">
    <property type="entry name" value="KIX_2"/>
    <property type="match status" value="1"/>
</dbReference>
<dbReference type="Proteomes" id="UP000827721">
    <property type="component" value="Unassembled WGS sequence"/>
</dbReference>
<evidence type="ECO:0000256" key="3">
    <source>
        <dbReference type="SAM" id="MobiDB-lite"/>
    </source>
</evidence>
<feature type="compositionally biased region" description="Low complexity" evidence="3">
    <location>
        <begin position="198"/>
        <end position="214"/>
    </location>
</feature>
<dbReference type="PANTHER" id="PTHR33137">
    <property type="entry name" value="MEDIATOR OF RNA POLYMERASE II TRANSCRIPTION SUBUNIT 15A-RELATED"/>
    <property type="match status" value="1"/>
</dbReference>
<feature type="compositionally biased region" description="Polar residues" evidence="3">
    <location>
        <begin position="460"/>
        <end position="479"/>
    </location>
</feature>
<organism evidence="5 6">
    <name type="scientific">Xanthoceras sorbifolium</name>
    <dbReference type="NCBI Taxonomy" id="99658"/>
    <lineage>
        <taxon>Eukaryota</taxon>
        <taxon>Viridiplantae</taxon>
        <taxon>Streptophyta</taxon>
        <taxon>Embryophyta</taxon>
        <taxon>Tracheophyta</taxon>
        <taxon>Spermatophyta</taxon>
        <taxon>Magnoliopsida</taxon>
        <taxon>eudicotyledons</taxon>
        <taxon>Gunneridae</taxon>
        <taxon>Pentapetalae</taxon>
        <taxon>rosids</taxon>
        <taxon>malvids</taxon>
        <taxon>Sapindales</taxon>
        <taxon>Sapindaceae</taxon>
        <taxon>Xanthoceroideae</taxon>
        <taxon>Xanthoceras</taxon>
    </lineage>
</organism>
<evidence type="ECO:0000256" key="1">
    <source>
        <dbReference type="ARBA" id="ARBA00004123"/>
    </source>
</evidence>
<dbReference type="PANTHER" id="PTHR33137:SF4">
    <property type="entry name" value="MEDIATOR OF RNA POLYMERASE II TRANSCRIPTION SUBUNIT 15A-RELATED"/>
    <property type="match status" value="1"/>
</dbReference>
<feature type="domain" description="Mediator complex subunit 15 KIX" evidence="4">
    <location>
        <begin position="19"/>
        <end position="95"/>
    </location>
</feature>
<feature type="compositionally biased region" description="Polar residues" evidence="3">
    <location>
        <begin position="215"/>
        <end position="224"/>
    </location>
</feature>
<dbReference type="InterPro" id="IPR036546">
    <property type="entry name" value="MED15_KIX"/>
</dbReference>
<feature type="region of interest" description="Disordered" evidence="3">
    <location>
        <begin position="1"/>
        <end position="21"/>
    </location>
</feature>
<feature type="region of interest" description="Disordered" evidence="3">
    <location>
        <begin position="198"/>
        <end position="224"/>
    </location>
</feature>